<dbReference type="SUPFAM" id="SSF46785">
    <property type="entry name" value="Winged helix' DNA-binding domain"/>
    <property type="match status" value="1"/>
</dbReference>
<dbReference type="SMART" id="SM01134">
    <property type="entry name" value="DeoRC"/>
    <property type="match status" value="1"/>
</dbReference>
<dbReference type="InterPro" id="IPR036388">
    <property type="entry name" value="WH-like_DNA-bd_sf"/>
</dbReference>
<dbReference type="InterPro" id="IPR018356">
    <property type="entry name" value="Tscrpt_reg_HTH_DeoR_CS"/>
</dbReference>
<evidence type="ECO:0000256" key="1">
    <source>
        <dbReference type="ARBA" id="ARBA00023015"/>
    </source>
</evidence>
<evidence type="ECO:0000313" key="7">
    <source>
        <dbReference type="Proteomes" id="UP000612352"/>
    </source>
</evidence>
<dbReference type="InterPro" id="IPR014036">
    <property type="entry name" value="DeoR-like_C"/>
</dbReference>
<dbReference type="PRINTS" id="PR00037">
    <property type="entry name" value="HTHLACR"/>
</dbReference>
<dbReference type="Pfam" id="PF08220">
    <property type="entry name" value="HTH_DeoR"/>
    <property type="match status" value="1"/>
</dbReference>
<dbReference type="PROSITE" id="PS00894">
    <property type="entry name" value="HTH_DEOR_1"/>
    <property type="match status" value="1"/>
</dbReference>
<dbReference type="InterPro" id="IPR050313">
    <property type="entry name" value="Carb_Metab_HTH_regulators"/>
</dbReference>
<dbReference type="InterPro" id="IPR001034">
    <property type="entry name" value="DeoR_HTH"/>
</dbReference>
<evidence type="ECO:0000256" key="2">
    <source>
        <dbReference type="ARBA" id="ARBA00023125"/>
    </source>
</evidence>
<gene>
    <name evidence="6" type="ORF">I8D64_07755</name>
</gene>
<keyword evidence="7" id="KW-1185">Reference proteome</keyword>
<dbReference type="SUPFAM" id="SSF100950">
    <property type="entry name" value="NagB/RpiA/CoA transferase-like"/>
    <property type="match status" value="1"/>
</dbReference>
<dbReference type="EMBL" id="JAEDAJ010000003">
    <property type="protein sequence ID" value="MBK0331296.1"/>
    <property type="molecule type" value="Genomic_DNA"/>
</dbReference>
<evidence type="ECO:0000313" key="6">
    <source>
        <dbReference type="EMBL" id="MBK0331296.1"/>
    </source>
</evidence>
<accession>A0ABS1B9G7</accession>
<dbReference type="Proteomes" id="UP000612352">
    <property type="component" value="Unassembled WGS sequence"/>
</dbReference>
<sequence length="278" mass="29347">METTEPGAATAAATPPKDKSGRWDRVLAMLATHRSLSVTEVARELGISESTVRRDFVEMERAQLARRTHGGIVAIDVAYSLATTPREKDGASADRERVAAVAAEMIRPGQIVGFNGGRSTTSTARRAVSRPDLDAKDGTPGLTVVCAALNIATEAVLRPAVRTVVLGGVAEPYSFELTGPLATATMRDLWLDTMFVGMIGLDIDAGLTCNSDAEAGVTRTMIGHSRRVVGLATADKFGLRALAGICPVAALTDLVIAGEVPGELREHLAEHEVRLHEA</sequence>
<feature type="domain" description="HTH deoR-type" evidence="5">
    <location>
        <begin position="19"/>
        <end position="74"/>
    </location>
</feature>
<dbReference type="PROSITE" id="PS51000">
    <property type="entry name" value="HTH_DEOR_2"/>
    <property type="match status" value="1"/>
</dbReference>
<dbReference type="PANTHER" id="PTHR30363">
    <property type="entry name" value="HTH-TYPE TRANSCRIPTIONAL REGULATOR SRLR-RELATED"/>
    <property type="match status" value="1"/>
</dbReference>
<dbReference type="SMART" id="SM00420">
    <property type="entry name" value="HTH_DEOR"/>
    <property type="match status" value="1"/>
</dbReference>
<name>A0ABS1B9G7_9MICO</name>
<evidence type="ECO:0000259" key="5">
    <source>
        <dbReference type="PROSITE" id="PS51000"/>
    </source>
</evidence>
<dbReference type="RefSeq" id="WP_200501922.1">
    <property type="nucleotide sequence ID" value="NZ_JAEDAJ010000003.1"/>
</dbReference>
<dbReference type="Gene3D" id="1.10.10.10">
    <property type="entry name" value="Winged helix-like DNA-binding domain superfamily/Winged helix DNA-binding domain"/>
    <property type="match status" value="1"/>
</dbReference>
<dbReference type="InterPro" id="IPR037171">
    <property type="entry name" value="NagB/RpiA_transferase-like"/>
</dbReference>
<feature type="region of interest" description="Disordered" evidence="4">
    <location>
        <begin position="1"/>
        <end position="20"/>
    </location>
</feature>
<evidence type="ECO:0000256" key="3">
    <source>
        <dbReference type="ARBA" id="ARBA00023163"/>
    </source>
</evidence>
<reference evidence="6 7" key="1">
    <citation type="submission" date="2020-12" db="EMBL/GenBank/DDBJ databases">
        <title>Brachybacterium sp. MASK1Z-5, whole genome shotgun sequence.</title>
        <authorList>
            <person name="Tuo L."/>
        </authorList>
    </citation>
    <scope>NUCLEOTIDE SEQUENCE [LARGE SCALE GENOMIC DNA]</scope>
    <source>
        <strain evidence="6 7">MASK1Z-5</strain>
    </source>
</reference>
<keyword evidence="2" id="KW-0238">DNA-binding</keyword>
<feature type="compositionally biased region" description="Low complexity" evidence="4">
    <location>
        <begin position="1"/>
        <end position="15"/>
    </location>
</feature>
<comment type="caution">
    <text evidence="6">The sequence shown here is derived from an EMBL/GenBank/DDBJ whole genome shotgun (WGS) entry which is preliminary data.</text>
</comment>
<keyword evidence="1" id="KW-0805">Transcription regulation</keyword>
<dbReference type="Pfam" id="PF00455">
    <property type="entry name" value="DeoRC"/>
    <property type="match status" value="1"/>
</dbReference>
<organism evidence="6 7">
    <name type="scientific">Brachybacterium halotolerans</name>
    <dbReference type="NCBI Taxonomy" id="2795215"/>
    <lineage>
        <taxon>Bacteria</taxon>
        <taxon>Bacillati</taxon>
        <taxon>Actinomycetota</taxon>
        <taxon>Actinomycetes</taxon>
        <taxon>Micrococcales</taxon>
        <taxon>Dermabacteraceae</taxon>
        <taxon>Brachybacterium</taxon>
    </lineage>
</organism>
<keyword evidence="3" id="KW-0804">Transcription</keyword>
<protein>
    <submittedName>
        <fullName evidence="6">DeoR/GlpR transcriptional regulator</fullName>
    </submittedName>
</protein>
<dbReference type="PANTHER" id="PTHR30363:SF44">
    <property type="entry name" value="AGA OPERON TRANSCRIPTIONAL REPRESSOR-RELATED"/>
    <property type="match status" value="1"/>
</dbReference>
<dbReference type="InterPro" id="IPR036390">
    <property type="entry name" value="WH_DNA-bd_sf"/>
</dbReference>
<evidence type="ECO:0000256" key="4">
    <source>
        <dbReference type="SAM" id="MobiDB-lite"/>
    </source>
</evidence>
<proteinExistence type="predicted"/>